<accession>F4PKQ2</accession>
<evidence type="ECO:0000313" key="3">
    <source>
        <dbReference type="EMBL" id="EGG24176.1"/>
    </source>
</evidence>
<gene>
    <name evidence="3" type="ORF">DFA_06323</name>
</gene>
<dbReference type="EMBL" id="GL883007">
    <property type="protein sequence ID" value="EGG24176.1"/>
    <property type="molecule type" value="Genomic_DNA"/>
</dbReference>
<feature type="transmembrane region" description="Helical" evidence="2">
    <location>
        <begin position="272"/>
        <end position="294"/>
    </location>
</feature>
<evidence type="ECO:0000313" key="4">
    <source>
        <dbReference type="Proteomes" id="UP000007797"/>
    </source>
</evidence>
<sequence>MKSSSSCPIHSYQYWISKRVHQFLSSKYLTRLSIKLNEECWEHLNHQYCPIKAPKVVTLYRTKYSITDAPDTLFKHIKSLTAEMPAYEVSHENEANIYTEQFITSFRNLTSIDLRFYNLGLLSKTTTPITKLLLPRGYNETSVSGTLANSILNSNIIPTHQMPNLQTFHVEYTSSSSISFDEDTLVTRLVVHDSFSKMKSLINNIPPTVDFIQFKPTFGELLRLTSKLNVAKLTIDDTGDIPEKVINAFACEAYRYETIHIYRSAKHSTNRIIIIIKYLFYLLPFSIFTIQLIFNLDSKKRDNQETQQDDGEECDLKEIKRKKEQPDNEEQQQQQPLGNESDLYTEDELESIPEKDLIVICESLVIRPTDRNEIDTKDSMIKQIINVQNGQLAIKRKMVDDNPLYNYNKGQVEYSLPWPIIGRILDLVWTGTSICYCMGDEEKNKESTTMKSSCPSHSFEYYTASSNTYGHKSMRRCFPLLGVSKRVHQFLSKYMTRLSFKLNEECWEHLNNQYCPIKAPKVVTLYDTKYAIAQAPDTCIFNSVEGLKLRFFPLKSHQIKKLHLFFKDIKSLTAETPMNERFHEYMSNVFTKQFITGFRNLTSINLRIYHSCYTDLGKFFSILSKTATSITKLLLPMGYTQANVKGALANSIINSNIVPPNQLPNLQTFHVEPHTFSPISFDENSLVTRLVIHSSFSKMKSFINKIPPTVDCIQYKPTYCELIGPSDIKGLNQWNVDNLIIDDKNSKITEIIINAFASETYQYSITKLKRYFRRYTFTKVRRDSAQPTE</sequence>
<keyword evidence="2" id="KW-0472">Membrane</keyword>
<protein>
    <submittedName>
        <fullName evidence="3">Uncharacterized protein</fullName>
    </submittedName>
</protein>
<dbReference type="AlphaFoldDB" id="F4PKQ2"/>
<evidence type="ECO:0000256" key="1">
    <source>
        <dbReference type="SAM" id="MobiDB-lite"/>
    </source>
</evidence>
<keyword evidence="2" id="KW-0812">Transmembrane</keyword>
<keyword evidence="2" id="KW-1133">Transmembrane helix</keyword>
<reference evidence="4" key="1">
    <citation type="journal article" date="2011" name="Genome Res.">
        <title>Phylogeny-wide analysis of social amoeba genomes highlights ancient origins for complex intercellular communication.</title>
        <authorList>
            <person name="Heidel A.J."/>
            <person name="Lawal H.M."/>
            <person name="Felder M."/>
            <person name="Schilde C."/>
            <person name="Helps N.R."/>
            <person name="Tunggal B."/>
            <person name="Rivero F."/>
            <person name="John U."/>
            <person name="Schleicher M."/>
            <person name="Eichinger L."/>
            <person name="Platzer M."/>
            <person name="Noegel A.A."/>
            <person name="Schaap P."/>
            <person name="Gloeckner G."/>
        </authorList>
    </citation>
    <scope>NUCLEOTIDE SEQUENCE [LARGE SCALE GENOMIC DNA]</scope>
    <source>
        <strain evidence="4">SH3</strain>
    </source>
</reference>
<dbReference type="RefSeq" id="XP_004362027.1">
    <property type="nucleotide sequence ID" value="XM_004361970.1"/>
</dbReference>
<dbReference type="KEGG" id="dfa:DFA_06323"/>
<keyword evidence="4" id="KW-1185">Reference proteome</keyword>
<organism evidence="3 4">
    <name type="scientific">Cavenderia fasciculata</name>
    <name type="common">Slime mold</name>
    <name type="synonym">Dictyostelium fasciculatum</name>
    <dbReference type="NCBI Taxonomy" id="261658"/>
    <lineage>
        <taxon>Eukaryota</taxon>
        <taxon>Amoebozoa</taxon>
        <taxon>Evosea</taxon>
        <taxon>Eumycetozoa</taxon>
        <taxon>Dictyostelia</taxon>
        <taxon>Acytosteliales</taxon>
        <taxon>Cavenderiaceae</taxon>
        <taxon>Cavenderia</taxon>
    </lineage>
</organism>
<name>F4PKQ2_CACFS</name>
<proteinExistence type="predicted"/>
<dbReference type="GeneID" id="14876106"/>
<dbReference type="Proteomes" id="UP000007797">
    <property type="component" value="Unassembled WGS sequence"/>
</dbReference>
<evidence type="ECO:0000256" key="2">
    <source>
        <dbReference type="SAM" id="Phobius"/>
    </source>
</evidence>
<feature type="region of interest" description="Disordered" evidence="1">
    <location>
        <begin position="321"/>
        <end position="342"/>
    </location>
</feature>